<evidence type="ECO:0000259" key="6">
    <source>
        <dbReference type="PROSITE" id="PS50097"/>
    </source>
</evidence>
<evidence type="ECO:0000256" key="4">
    <source>
        <dbReference type="SAM" id="Coils"/>
    </source>
</evidence>
<feature type="compositionally biased region" description="Basic residues" evidence="5">
    <location>
        <begin position="675"/>
        <end position="688"/>
    </location>
</feature>
<dbReference type="SMART" id="SM00225">
    <property type="entry name" value="BTB"/>
    <property type="match status" value="1"/>
</dbReference>
<dbReference type="PANTHER" id="PTHR32370">
    <property type="entry name" value="OS12G0117600 PROTEIN"/>
    <property type="match status" value="1"/>
</dbReference>
<feature type="region of interest" description="Disordered" evidence="5">
    <location>
        <begin position="667"/>
        <end position="688"/>
    </location>
</feature>
<comment type="similarity">
    <text evidence="3">Belongs to the NPH3 family.</text>
</comment>
<dbReference type="UniPathway" id="UPA00143"/>
<dbReference type="Pfam" id="PF00651">
    <property type="entry name" value="BTB"/>
    <property type="match status" value="1"/>
</dbReference>
<dbReference type="InterPro" id="IPR043454">
    <property type="entry name" value="NPH3/RPT2-like"/>
</dbReference>
<keyword evidence="2" id="KW-0833">Ubl conjugation pathway</keyword>
<evidence type="ECO:0000256" key="3">
    <source>
        <dbReference type="PROSITE-ProRule" id="PRU00982"/>
    </source>
</evidence>
<dbReference type="PROSITE" id="PS51649">
    <property type="entry name" value="NPH3"/>
    <property type="match status" value="1"/>
</dbReference>
<comment type="pathway">
    <text evidence="1">Protein modification; protein ubiquitination.</text>
</comment>
<dbReference type="InterPro" id="IPR027356">
    <property type="entry name" value="NPH3_dom"/>
</dbReference>
<name>A0A835PV91_VANPL</name>
<evidence type="ECO:0000256" key="5">
    <source>
        <dbReference type="SAM" id="MobiDB-lite"/>
    </source>
</evidence>
<evidence type="ECO:0000313" key="8">
    <source>
        <dbReference type="EMBL" id="KAG0460955.1"/>
    </source>
</evidence>
<proteinExistence type="inferred from homology"/>
<dbReference type="GO" id="GO:0016567">
    <property type="term" value="P:protein ubiquitination"/>
    <property type="evidence" value="ECO:0007669"/>
    <property type="project" value="UniProtKB-UniPathway"/>
</dbReference>
<feature type="coiled-coil region" evidence="4">
    <location>
        <begin position="597"/>
        <end position="624"/>
    </location>
</feature>
<evidence type="ECO:0000256" key="2">
    <source>
        <dbReference type="ARBA" id="ARBA00022786"/>
    </source>
</evidence>
<dbReference type="OrthoDB" id="1875842at2759"/>
<dbReference type="EMBL" id="JADCNL010000011">
    <property type="protein sequence ID" value="KAG0460955.1"/>
    <property type="molecule type" value="Genomic_DNA"/>
</dbReference>
<evidence type="ECO:0000256" key="1">
    <source>
        <dbReference type="ARBA" id="ARBA00004906"/>
    </source>
</evidence>
<dbReference type="Pfam" id="PF03000">
    <property type="entry name" value="NPH3"/>
    <property type="match status" value="1"/>
</dbReference>
<dbReference type="Proteomes" id="UP000636800">
    <property type="component" value="Chromosome 11"/>
</dbReference>
<dbReference type="InterPro" id="IPR011333">
    <property type="entry name" value="SKP1/BTB/POZ_sf"/>
</dbReference>
<feature type="region of interest" description="Disordered" evidence="5">
    <location>
        <begin position="625"/>
        <end position="649"/>
    </location>
</feature>
<feature type="domain" description="NPH3" evidence="7">
    <location>
        <begin position="292"/>
        <end position="569"/>
    </location>
</feature>
<reference evidence="8 9" key="1">
    <citation type="journal article" date="2020" name="Nat. Food">
        <title>A phased Vanilla planifolia genome enables genetic improvement of flavour and production.</title>
        <authorList>
            <person name="Hasing T."/>
            <person name="Tang H."/>
            <person name="Brym M."/>
            <person name="Khazi F."/>
            <person name="Huang T."/>
            <person name="Chambers A.H."/>
        </authorList>
    </citation>
    <scope>NUCLEOTIDE SEQUENCE [LARGE SCALE GENOMIC DNA]</scope>
    <source>
        <tissue evidence="8">Leaf</tissue>
    </source>
</reference>
<dbReference type="InterPro" id="IPR000210">
    <property type="entry name" value="BTB/POZ_dom"/>
</dbReference>
<evidence type="ECO:0000313" key="9">
    <source>
        <dbReference type="Proteomes" id="UP000636800"/>
    </source>
</evidence>
<dbReference type="PROSITE" id="PS50097">
    <property type="entry name" value="BTB"/>
    <property type="match status" value="1"/>
</dbReference>
<dbReference type="SUPFAM" id="SSF54695">
    <property type="entry name" value="POZ domain"/>
    <property type="match status" value="1"/>
</dbReference>
<dbReference type="Gene3D" id="3.30.710.10">
    <property type="entry name" value="Potassium Channel Kv1.1, Chain A"/>
    <property type="match status" value="1"/>
</dbReference>
<sequence>MGDKDIEGKNNQDPNQKFHVMSVIVIIVDLAKRPERRWFTLWKTTINRRRAQRNTTLKIGEGRPLLSLEETKVASEPGLTRGCQTDPFFRSTTWGSQLEAINIIMKMVNGMIFAQEVPSDIGILAGGAAFSLHKFPLISRCGFIKRFLSEADGAKISSIVISDIPGGSEAFELVAKFCYGINFEINAENVAMLRCASEFLEMTEDVSVGNLISRTEAYLEEVVLTSLSAAATVLHMSEKILPMAEKVKLMSRCIDAIAYLASSDSQFSPSTRADYSHQTLNSLVAQPRPIMDWWAEELIVLSINTFQRLLMAMKSRGFKQDALAPVIMLYAQKSLRGLDIFGRGRQKADPKQEHEKRMVLETVVGLLPRERNMISVSFLSMLLRASIYLETTIACRLDLEKRIALQLGHAVLDDLLIPSFSFDGEAMFDVDTVKRIFINFFEQENDGSHLGYNTDDDSVSPPHADIEWVGRLMESYLAEIASDPYLKIEKFMSLAELIPEKSKTTEDGLYRSIDIYLKAHPSLAEDERKKICGLMDCQRLSREACAHAAQNDRLPVQTVVQVLYFEQQRIRDYMSSSFIGGDSPAASHKAGSHGTRYHDTTDELLQLKRENDNLKFELVKMKMQLRDNKPSGNLMPSADKPPLPKKSFMNSVSKKLGRLYAIVRSDASNALTQKGKTKPPKNRRHSIS</sequence>
<feature type="domain" description="BTB" evidence="6">
    <location>
        <begin position="119"/>
        <end position="187"/>
    </location>
</feature>
<gene>
    <name evidence="8" type="ORF">HPP92_021252</name>
</gene>
<keyword evidence="9" id="KW-1185">Reference proteome</keyword>
<protein>
    <submittedName>
        <fullName evidence="8">Uncharacterized protein</fullName>
    </submittedName>
</protein>
<evidence type="ECO:0000259" key="7">
    <source>
        <dbReference type="PROSITE" id="PS51649"/>
    </source>
</evidence>
<accession>A0A835PV91</accession>
<organism evidence="8 9">
    <name type="scientific">Vanilla planifolia</name>
    <name type="common">Vanilla</name>
    <dbReference type="NCBI Taxonomy" id="51239"/>
    <lineage>
        <taxon>Eukaryota</taxon>
        <taxon>Viridiplantae</taxon>
        <taxon>Streptophyta</taxon>
        <taxon>Embryophyta</taxon>
        <taxon>Tracheophyta</taxon>
        <taxon>Spermatophyta</taxon>
        <taxon>Magnoliopsida</taxon>
        <taxon>Liliopsida</taxon>
        <taxon>Asparagales</taxon>
        <taxon>Orchidaceae</taxon>
        <taxon>Vanilloideae</taxon>
        <taxon>Vanilleae</taxon>
        <taxon>Vanilla</taxon>
    </lineage>
</organism>
<comment type="caution">
    <text evidence="8">The sequence shown here is derived from an EMBL/GenBank/DDBJ whole genome shotgun (WGS) entry which is preliminary data.</text>
</comment>
<keyword evidence="4" id="KW-0175">Coiled coil</keyword>
<dbReference type="AlphaFoldDB" id="A0A835PV91"/>